<dbReference type="OrthoDB" id="419598at2759"/>
<dbReference type="Gene3D" id="3.40.50.720">
    <property type="entry name" value="NAD(P)-binding Rossmann-like Domain"/>
    <property type="match status" value="1"/>
</dbReference>
<reference evidence="2" key="1">
    <citation type="journal article" date="2020" name="Stud. Mycol.">
        <title>101 Dothideomycetes genomes: a test case for predicting lifestyles and emergence of pathogens.</title>
        <authorList>
            <person name="Haridas S."/>
            <person name="Albert R."/>
            <person name="Binder M."/>
            <person name="Bloem J."/>
            <person name="Labutti K."/>
            <person name="Salamov A."/>
            <person name="Andreopoulos B."/>
            <person name="Baker S."/>
            <person name="Barry K."/>
            <person name="Bills G."/>
            <person name="Bluhm B."/>
            <person name="Cannon C."/>
            <person name="Castanera R."/>
            <person name="Culley D."/>
            <person name="Daum C."/>
            <person name="Ezra D."/>
            <person name="Gonzalez J."/>
            <person name="Henrissat B."/>
            <person name="Kuo A."/>
            <person name="Liang C."/>
            <person name="Lipzen A."/>
            <person name="Lutzoni F."/>
            <person name="Magnuson J."/>
            <person name="Mondo S."/>
            <person name="Nolan M."/>
            <person name="Ohm R."/>
            <person name="Pangilinan J."/>
            <person name="Park H.-J."/>
            <person name="Ramirez L."/>
            <person name="Alfaro M."/>
            <person name="Sun H."/>
            <person name="Tritt A."/>
            <person name="Yoshinaga Y."/>
            <person name="Zwiers L.-H."/>
            <person name="Turgeon B."/>
            <person name="Goodwin S."/>
            <person name="Spatafora J."/>
            <person name="Crous P."/>
            <person name="Grigoriev I."/>
        </authorList>
    </citation>
    <scope>NUCLEOTIDE SEQUENCE</scope>
    <source>
        <strain evidence="2">CBS 125425</strain>
    </source>
</reference>
<organism evidence="2 3">
    <name type="scientific">Polyplosphaeria fusca</name>
    <dbReference type="NCBI Taxonomy" id="682080"/>
    <lineage>
        <taxon>Eukaryota</taxon>
        <taxon>Fungi</taxon>
        <taxon>Dikarya</taxon>
        <taxon>Ascomycota</taxon>
        <taxon>Pezizomycotina</taxon>
        <taxon>Dothideomycetes</taxon>
        <taxon>Pleosporomycetidae</taxon>
        <taxon>Pleosporales</taxon>
        <taxon>Tetraplosphaeriaceae</taxon>
        <taxon>Polyplosphaeria</taxon>
    </lineage>
</organism>
<dbReference type="InterPro" id="IPR008030">
    <property type="entry name" value="NmrA-like"/>
</dbReference>
<keyword evidence="3" id="KW-1185">Reference proteome</keyword>
<gene>
    <name evidence="2" type="ORF">EJ04DRAFT_575795</name>
</gene>
<protein>
    <submittedName>
        <fullName evidence="2">NmrA-like family protein</fullName>
    </submittedName>
</protein>
<dbReference type="SUPFAM" id="SSF51735">
    <property type="entry name" value="NAD(P)-binding Rossmann-fold domains"/>
    <property type="match status" value="1"/>
</dbReference>
<dbReference type="PANTHER" id="PTHR43162:SF1">
    <property type="entry name" value="PRESTALK A DIFFERENTIATION PROTEIN A"/>
    <property type="match status" value="1"/>
</dbReference>
<evidence type="ECO:0000313" key="2">
    <source>
        <dbReference type="EMBL" id="KAF2735809.1"/>
    </source>
</evidence>
<dbReference type="InterPro" id="IPR051604">
    <property type="entry name" value="Ergot_Alk_Oxidoreductase"/>
</dbReference>
<evidence type="ECO:0000259" key="1">
    <source>
        <dbReference type="Pfam" id="PF05368"/>
    </source>
</evidence>
<evidence type="ECO:0000313" key="3">
    <source>
        <dbReference type="Proteomes" id="UP000799444"/>
    </source>
</evidence>
<name>A0A9P4V2P2_9PLEO</name>
<dbReference type="PANTHER" id="PTHR43162">
    <property type="match status" value="1"/>
</dbReference>
<dbReference type="EMBL" id="ML996131">
    <property type="protein sequence ID" value="KAF2735809.1"/>
    <property type="molecule type" value="Genomic_DNA"/>
</dbReference>
<dbReference type="InterPro" id="IPR036291">
    <property type="entry name" value="NAD(P)-bd_dom_sf"/>
</dbReference>
<feature type="domain" description="NmrA-like" evidence="1">
    <location>
        <begin position="4"/>
        <end position="290"/>
    </location>
</feature>
<sequence length="300" mass="32103">MINVLVFGASGSVGQATAIEARRRGAKVWLAMRDINKAVKKLDEDEKKGGYERIQADLSEPSTLTAAVKKSGATAAFLYTIWDSPDSMKSTFEALKGAGIVYLVLLSSSAVQDPLSLTDMTEMVPRVHAQTEMALEETGGLRAAVLRPGYFSSNLFMYAQGVQQGVVEVFRPKAVFDFVVPDDIGAVAGSLLVTRSQDGVVLVNGPELMELQEALGVIGRACGKTVDVREIDEATFLEQISFVPKVIATSLVATNKAHDTNGRGMYPKHSETVANVEKVTDRAAIKLSTWAEGAKSAFAG</sequence>
<comment type="caution">
    <text evidence="2">The sequence shown here is derived from an EMBL/GenBank/DDBJ whole genome shotgun (WGS) entry which is preliminary data.</text>
</comment>
<accession>A0A9P4V2P2</accession>
<dbReference type="Proteomes" id="UP000799444">
    <property type="component" value="Unassembled WGS sequence"/>
</dbReference>
<proteinExistence type="predicted"/>
<dbReference type="Pfam" id="PF05368">
    <property type="entry name" value="NmrA"/>
    <property type="match status" value="1"/>
</dbReference>
<dbReference type="AlphaFoldDB" id="A0A9P4V2P2"/>